<organism evidence="1 2">
    <name type="scientific">Arthrobacter zhaoxinii</name>
    <dbReference type="NCBI Taxonomy" id="2964616"/>
    <lineage>
        <taxon>Bacteria</taxon>
        <taxon>Bacillati</taxon>
        <taxon>Actinomycetota</taxon>
        <taxon>Actinomycetes</taxon>
        <taxon>Micrococcales</taxon>
        <taxon>Micrococcaceae</taxon>
        <taxon>Arthrobacter</taxon>
    </lineage>
</organism>
<name>A0ABY5YN32_9MICC</name>
<evidence type="ECO:0008006" key="3">
    <source>
        <dbReference type="Google" id="ProtNLM"/>
    </source>
</evidence>
<dbReference type="Proteomes" id="UP001059859">
    <property type="component" value="Chromosome"/>
</dbReference>
<dbReference type="RefSeq" id="WP_260651829.1">
    <property type="nucleotide sequence ID" value="NZ_CP104275.1"/>
</dbReference>
<evidence type="ECO:0000313" key="2">
    <source>
        <dbReference type="Proteomes" id="UP001059859"/>
    </source>
</evidence>
<accession>A0ABY5YN32</accession>
<evidence type="ECO:0000313" key="1">
    <source>
        <dbReference type="EMBL" id="UWX96506.1"/>
    </source>
</evidence>
<dbReference type="EMBL" id="CP104275">
    <property type="protein sequence ID" value="UWX96506.1"/>
    <property type="molecule type" value="Genomic_DNA"/>
</dbReference>
<sequence length="43" mass="5036">MEFLILLGIAAALAAGIGWSRKRFRPEIERTKRIRRANREDRP</sequence>
<gene>
    <name evidence="1" type="ORF">N2K95_12670</name>
</gene>
<reference evidence="1" key="1">
    <citation type="submission" date="2022-09" db="EMBL/GenBank/DDBJ databases">
        <title>Novel species in genus Arthrobacter.</title>
        <authorList>
            <person name="Liu Y."/>
        </authorList>
    </citation>
    <scope>NUCLEOTIDE SEQUENCE</scope>
    <source>
        <strain evidence="1">Zg-Y815</strain>
    </source>
</reference>
<protein>
    <recommendedName>
        <fullName evidence="3">Cell division protein ZipA</fullName>
    </recommendedName>
</protein>
<proteinExistence type="predicted"/>
<keyword evidence="2" id="KW-1185">Reference proteome</keyword>